<accession>A0ABT6KPX3</accession>
<comment type="caution">
    <text evidence="1">The sequence shown here is derived from an EMBL/GenBank/DDBJ whole genome shotgun (WGS) entry which is preliminary data.</text>
</comment>
<evidence type="ECO:0000313" key="1">
    <source>
        <dbReference type="EMBL" id="MDH6182041.1"/>
    </source>
</evidence>
<name>A0ABT6KPX3_9MICO</name>
<dbReference type="RefSeq" id="WP_322134334.1">
    <property type="nucleotide sequence ID" value="NZ_CP085036.1"/>
</dbReference>
<protein>
    <submittedName>
        <fullName evidence="1">Lipopolysaccharide biosynthesis protein</fullName>
    </submittedName>
</protein>
<evidence type="ECO:0000313" key="2">
    <source>
        <dbReference type="Proteomes" id="UP001160142"/>
    </source>
</evidence>
<dbReference type="Pfam" id="PF05045">
    <property type="entry name" value="RgpF"/>
    <property type="match status" value="1"/>
</dbReference>
<organism evidence="1 2">
    <name type="scientific">Antiquaquibacter oligotrophicus</name>
    <dbReference type="NCBI Taxonomy" id="2880260"/>
    <lineage>
        <taxon>Bacteria</taxon>
        <taxon>Bacillati</taxon>
        <taxon>Actinomycetota</taxon>
        <taxon>Actinomycetes</taxon>
        <taxon>Micrococcales</taxon>
        <taxon>Microbacteriaceae</taxon>
        <taxon>Antiquaquibacter</taxon>
    </lineage>
</organism>
<reference evidence="1 2" key="1">
    <citation type="submission" date="2023-04" db="EMBL/GenBank/DDBJ databases">
        <title>Genome Encyclopedia of Bacteria and Archaea VI: Functional Genomics of Type Strains.</title>
        <authorList>
            <person name="Whitman W."/>
        </authorList>
    </citation>
    <scope>NUCLEOTIDE SEQUENCE [LARGE SCALE GENOMIC DNA]</scope>
    <source>
        <strain evidence="1 2">SG_E_30_P1</strain>
    </source>
</reference>
<gene>
    <name evidence="1" type="ORF">M2152_002223</name>
</gene>
<keyword evidence="2" id="KW-1185">Reference proteome</keyword>
<sequence length="637" mass="72164">MEQSNEQRALAAGARRAIFYLFYDPRGIVDDYIPYKLERLRPHADHITVIVNGALDEAGRVALEAVSDDVWQRENIGFDVEGYKDAIERFGERASEFDELLLMNYTFFGPIGDFAPLFERMDAANVDFWGMTDHTEVTPNPITLDGTMPRHLQSHWIAVRRPVFESEAWRDYWRQMPPIRSYSDSILNHESRFTSHFESLGFVSAAAYPHENYPGTPHPAFERAQQLLEDGCPVLKRRPFFHDPLYLDREGVIGRYLLDEVEQRGYPVEFVLRNMSRTSMPRVLNTAASLLEILPDQQVGYDPEKPFRILAAVHIFYEDLTDELLDRLESLPNSYDLVATTTDEAKAEYIRERIAARSDARLAASEVRVLPSNRGRDLSAFFVATRDKLVSDEYDLVVKVHSKKTVQQGAAVGTLFKRQQLDNLLGTPGYTANVIGLFQKEPTLGAVYPPTVHIGFPTMGGAWFTNKEPTKKLADRLGIRVPLDDLSPLAPLGAMWIARPEAMRLLFEIEYDYTDYSPETDHSDGSLAHVQERIIPYAAGELGYHVKTVANTEYAAISHTFLEYKLDQLSRTVQGYAIEEVGVLQQWAATVSRVDSGVLGTIRAYFGRHHPGLRDRLSPAYHGLRKVLGRAPANPEQ</sequence>
<dbReference type="InterPro" id="IPR007739">
    <property type="entry name" value="RgpF"/>
</dbReference>
<proteinExistence type="predicted"/>
<dbReference type="Proteomes" id="UP001160142">
    <property type="component" value="Unassembled WGS sequence"/>
</dbReference>
<dbReference type="EMBL" id="JARXVQ010000001">
    <property type="protein sequence ID" value="MDH6182041.1"/>
    <property type="molecule type" value="Genomic_DNA"/>
</dbReference>